<dbReference type="OrthoDB" id="2019483at2759"/>
<dbReference type="InterPro" id="IPR048972">
    <property type="entry name" value="PMI1_PMIR1-2_C"/>
</dbReference>
<protein>
    <recommendedName>
        <fullName evidence="15">ABC transporter domain-containing protein</fullName>
    </recommendedName>
</protein>
<comment type="subcellular location">
    <subcellularLocation>
        <location evidence="1">Membrane</location>
        <topology evidence="1">Multi-pass membrane protein</topology>
    </subcellularLocation>
</comment>
<dbReference type="Gene3D" id="3.40.50.300">
    <property type="entry name" value="P-loop containing nucleotide triphosphate hydrolases"/>
    <property type="match status" value="1"/>
</dbReference>
<dbReference type="PROSITE" id="PS50893">
    <property type="entry name" value="ABC_TRANSPORTER_2"/>
    <property type="match status" value="1"/>
</dbReference>
<dbReference type="FunFam" id="3.40.50.300:FF:000530">
    <property type="entry name" value="ABC transporter G family member 6"/>
    <property type="match status" value="1"/>
</dbReference>
<feature type="compositionally biased region" description="Polar residues" evidence="9">
    <location>
        <begin position="994"/>
        <end position="1022"/>
    </location>
</feature>
<comment type="caution">
    <text evidence="13">The sequence shown here is derived from an EMBL/GenBank/DDBJ whole genome shotgun (WGS) entry which is preliminary data.</text>
</comment>
<dbReference type="PANTHER" id="PTHR33414">
    <property type="entry name" value="PROTEIN PLASTID MOVEMENT IMPAIRED 1-RELATED 1"/>
    <property type="match status" value="1"/>
</dbReference>
<dbReference type="Proteomes" id="UP000467841">
    <property type="component" value="Unassembled WGS sequence"/>
</dbReference>
<evidence type="ECO:0000256" key="1">
    <source>
        <dbReference type="ARBA" id="ARBA00004141"/>
    </source>
</evidence>
<feature type="region of interest" description="Disordered" evidence="9">
    <location>
        <begin position="1828"/>
        <end position="1854"/>
    </location>
</feature>
<evidence type="ECO:0000256" key="4">
    <source>
        <dbReference type="ARBA" id="ARBA00022692"/>
    </source>
</evidence>
<keyword evidence="6" id="KW-0067">ATP-binding</keyword>
<dbReference type="InterPro" id="IPR043926">
    <property type="entry name" value="ABCG_dom"/>
</dbReference>
<evidence type="ECO:0000256" key="6">
    <source>
        <dbReference type="ARBA" id="ARBA00022840"/>
    </source>
</evidence>
<feature type="region of interest" description="Disordered" evidence="9">
    <location>
        <begin position="994"/>
        <end position="1048"/>
    </location>
</feature>
<evidence type="ECO:0008006" key="15">
    <source>
        <dbReference type="Google" id="ProtNLM"/>
    </source>
</evidence>
<dbReference type="SMART" id="SM00382">
    <property type="entry name" value="AAA"/>
    <property type="match status" value="1"/>
</dbReference>
<evidence type="ECO:0000256" key="7">
    <source>
        <dbReference type="ARBA" id="ARBA00022989"/>
    </source>
</evidence>
<feature type="region of interest" description="Disordered" evidence="9">
    <location>
        <begin position="1762"/>
        <end position="1782"/>
    </location>
</feature>
<feature type="transmembrane region" description="Helical" evidence="10">
    <location>
        <begin position="579"/>
        <end position="601"/>
    </location>
</feature>
<feature type="transmembrane region" description="Helical" evidence="10">
    <location>
        <begin position="516"/>
        <end position="539"/>
    </location>
</feature>
<proteinExistence type="inferred from homology"/>
<feature type="region of interest" description="Disordered" evidence="9">
    <location>
        <begin position="799"/>
        <end position="822"/>
    </location>
</feature>
<dbReference type="SUPFAM" id="SSF52540">
    <property type="entry name" value="P-loop containing nucleoside triphosphate hydrolases"/>
    <property type="match status" value="1"/>
</dbReference>
<dbReference type="PROSITE" id="PS51840">
    <property type="entry name" value="C2_NT"/>
    <property type="match status" value="1"/>
</dbReference>
<dbReference type="GO" id="GO:0016020">
    <property type="term" value="C:membrane"/>
    <property type="evidence" value="ECO:0007669"/>
    <property type="project" value="UniProtKB-SubCell"/>
</dbReference>
<evidence type="ECO:0000256" key="5">
    <source>
        <dbReference type="ARBA" id="ARBA00022741"/>
    </source>
</evidence>
<feature type="transmembrane region" description="Helical" evidence="10">
    <location>
        <begin position="474"/>
        <end position="495"/>
    </location>
</feature>
<dbReference type="InterPro" id="IPR039614">
    <property type="entry name" value="PMI1-like"/>
</dbReference>
<evidence type="ECO:0000313" key="13">
    <source>
        <dbReference type="EMBL" id="CAA7031497.1"/>
    </source>
</evidence>
<dbReference type="Pfam" id="PF21745">
    <property type="entry name" value="PMI1_PMIR1-2_C"/>
    <property type="match status" value="1"/>
</dbReference>
<keyword evidence="7 10" id="KW-1133">Transmembrane helix</keyword>
<dbReference type="Pfam" id="PF01061">
    <property type="entry name" value="ABC2_membrane"/>
    <property type="match status" value="1"/>
</dbReference>
<dbReference type="InterPro" id="IPR003593">
    <property type="entry name" value="AAA+_ATPase"/>
</dbReference>
<gene>
    <name evidence="13" type="ORF">MERR_LOCUS18732</name>
</gene>
<keyword evidence="8 10" id="KW-0472">Membrane</keyword>
<dbReference type="GO" id="GO:0140359">
    <property type="term" value="F:ABC-type transporter activity"/>
    <property type="evidence" value="ECO:0007669"/>
    <property type="project" value="InterPro"/>
</dbReference>
<dbReference type="InterPro" id="IPR013525">
    <property type="entry name" value="ABC2_TM"/>
</dbReference>
<feature type="transmembrane region" description="Helical" evidence="10">
    <location>
        <begin position="551"/>
        <end position="572"/>
    </location>
</feature>
<dbReference type="InterPro" id="IPR017871">
    <property type="entry name" value="ABC_transporter-like_CS"/>
</dbReference>
<evidence type="ECO:0000259" key="12">
    <source>
        <dbReference type="PROSITE" id="PS51840"/>
    </source>
</evidence>
<evidence type="ECO:0000256" key="9">
    <source>
        <dbReference type="SAM" id="MobiDB-lite"/>
    </source>
</evidence>
<organism evidence="13 14">
    <name type="scientific">Microthlaspi erraticum</name>
    <dbReference type="NCBI Taxonomy" id="1685480"/>
    <lineage>
        <taxon>Eukaryota</taxon>
        <taxon>Viridiplantae</taxon>
        <taxon>Streptophyta</taxon>
        <taxon>Embryophyta</taxon>
        <taxon>Tracheophyta</taxon>
        <taxon>Spermatophyta</taxon>
        <taxon>Magnoliopsida</taxon>
        <taxon>eudicotyledons</taxon>
        <taxon>Gunneridae</taxon>
        <taxon>Pentapetalae</taxon>
        <taxon>rosids</taxon>
        <taxon>malvids</taxon>
        <taxon>Brassicales</taxon>
        <taxon>Brassicaceae</taxon>
        <taxon>Coluteocarpeae</taxon>
        <taxon>Microthlaspi</taxon>
    </lineage>
</organism>
<feature type="transmembrane region" description="Helical" evidence="10">
    <location>
        <begin position="700"/>
        <end position="720"/>
    </location>
</feature>
<evidence type="ECO:0000256" key="2">
    <source>
        <dbReference type="ARBA" id="ARBA00005814"/>
    </source>
</evidence>
<keyword evidence="3" id="KW-0813">Transport</keyword>
<keyword evidence="14" id="KW-1185">Reference proteome</keyword>
<dbReference type="Pfam" id="PF00005">
    <property type="entry name" value="ABC_tran"/>
    <property type="match status" value="1"/>
</dbReference>
<dbReference type="PANTHER" id="PTHR33414:SF1">
    <property type="entry name" value="PROTEIN PLASTID MOVEMENT IMPAIRED 1-RELATED 1"/>
    <property type="match status" value="1"/>
</dbReference>
<accession>A0A6D2J2S1</accession>
<dbReference type="InterPro" id="IPR003439">
    <property type="entry name" value="ABC_transporter-like_ATP-bd"/>
</dbReference>
<evidence type="ECO:0000256" key="10">
    <source>
        <dbReference type="SAM" id="Phobius"/>
    </source>
</evidence>
<dbReference type="Pfam" id="PF19055">
    <property type="entry name" value="ABC2_membrane_7"/>
    <property type="match status" value="1"/>
</dbReference>
<dbReference type="GO" id="GO:0016887">
    <property type="term" value="F:ATP hydrolysis activity"/>
    <property type="evidence" value="ECO:0007669"/>
    <property type="project" value="InterPro"/>
</dbReference>
<sequence length="1882" mass="207039">MSRVADDNMSLPFFSPELSHVSSSSGASSPTFAQLLKNVGDTTNMETPVPGRDEHHVDMDHASPDRSVPFVLSFNDLTYSVKVRRKFTWRRVPSDPITGASSEGMTKTLLNGVSGEARDGEILAVLGASGSGKSTLIDALANRIAKGSLKGNVTLNGEVLNSKMQKAISAYVMQDDLLFPMLTVEETLMFAAEFRLPRSLSKSKKKLRVQALIEKLGIRNAAKTIIGDEGHRGISGGERRRVSIGIDIIHDPILLFLDEPTSGLDSTSALSVIKVLKRIAQSGSMVIMTLHQPSYRLLRLLDRLLFLSRGQTVFSGSPEMLPHFFTEFGHPIPEHENRTEFALDLIRELEGSAGGTRSLVEFNKGFRQRKAEPITPQTGLSLKEAISASISKGKLVSGATTTTATNTPVSTIPTFANPFWVELLVLSKRSMTNYRRQPELFGIRLGAVLVTGFILATMFWQLDSSPKGVQERLGFFAFAMSTTFYTCADALPVFLQERFIFMRETAYNAYRRSSYVLSHSLVALPSLVILSLAFAASTFWGVGLDGGPMGFLFYFLVILAAFWAGSSFVTFLSGVVPHVMLGYTIVVAILAYFLLFSGFFINRDRIPSYWIWFHYISLVKYPYEAVLINEFSDPTKCFVKGVQIFDNTPLVAVPHGMKVRLLATMSKSLGMRITSSTCLTTGYDILQQQGVTDLSKWNCLWVTVAWGFFFRILFYFTLLLGSKNKRSFHTDDFSIVAHTRWCSFDLLGLCLIPDKLAGRFSVFSKYGMSKVNSEESSSGRKLLKEVETISEALYVNKNPRGSVAGPSTTPTKPLGRTHLAEPQKEKKSFWNWPLRALSHVRNRRFNCCFSAQVHSVEGLPPIFQDLYLTVHWKRRDESLTTRPAKVLNGRADFKDKLTHTCSVYGSRSGQHHSAKYEAKHFLLYVSLVGSPEVDLGKHRMDLTKLLPLTLEELQDEKSSGKWSTTFQLTGKASGATLSISFGYTVVGDTRNPATSGSIQNARNASNAKQTSNSTGLTRTASAKSIVGNGKSVSRRFDHSNANRGSHSLSQNVEEIKDLHEILPVAQSDLVSSVNILYKKLDEEKVDPAAESLSEFDVVTKHIEPVESISRENEGANAHQSGESLVNGNRIDVPAEEIKRTDEVPPAASGEVGTEHFPEESLVNGNETDVPFGDLKKGSEVSIAGGEELELGTEILPAEEGNKVSPKDEETLVPRYDVEVMNGEKDLKETILRDLESALKSVEMLDATASDDEDDQENHGNAETFLITPTKEAASSSIDVDESVASEFLDMLGIAHSPFGQSFESEPESPRERLLREFEMETLAAGSLFDFSVEADDPQMECDENFTNEYESDFEEGFDLASLVHDIEEEYQLEAQARVSVPRATMLEGLETESLMREWGMNENTFQNSPPHNSPNAFHPDVFPTKEPFDLPPLGDGLGPVVQTKNGGFLRSMNPSLFRNSKAGGSLIMQVSTPVVVPAEMGSGIMEILQKLATAGIEKLSMQANKVMPLDDITGKTMEEVLWETSPAIDGGDRDHISEHQCGDAAGFVRPSPAARPERFGSSSASGSKNFDSEYVSLEDLAPLAMDQIEALSLEGLRIQSGMSDEDAPADITAQSIGEISAFQGKSGCVGLEGAAGLQLLDIKDDGDDDDGLMGLSLTLDEWMKLDSGDIGDEEEINERTSKILAAHHANPLNFVRKGEKRKGKKGRKCGLLGNNFTVALMVQLRDPLRNYEPVGAPMLSLIQVERLFVPPKPTIYRTVSELRKTDEEEEETEAVKEEQAIEGEGIPQYKISEVHLTGMKSESDKKPTQQQQVQVQSGSRWCMANGMGKGNSKLPLMKPKLGSTKPGDKLWSVSGSGSKWKELGKMGKLNTHVRNPNVIMPK</sequence>
<feature type="domain" description="ABC transporter" evidence="11">
    <location>
        <begin position="92"/>
        <end position="334"/>
    </location>
</feature>
<feature type="transmembrane region" description="Helical" evidence="10">
    <location>
        <begin position="441"/>
        <end position="462"/>
    </location>
</feature>
<reference evidence="13" key="1">
    <citation type="submission" date="2020-01" db="EMBL/GenBank/DDBJ databases">
        <authorList>
            <person name="Mishra B."/>
        </authorList>
    </citation>
    <scope>NUCLEOTIDE SEQUENCE [LARGE SCALE GENOMIC DNA]</scope>
</reference>
<feature type="domain" description="C2 NT-type" evidence="12">
    <location>
        <begin position="837"/>
        <end position="985"/>
    </location>
</feature>
<evidence type="ECO:0000313" key="14">
    <source>
        <dbReference type="Proteomes" id="UP000467841"/>
    </source>
</evidence>
<dbReference type="InterPro" id="IPR019448">
    <property type="entry name" value="NT-C2"/>
</dbReference>
<evidence type="ECO:0000256" key="3">
    <source>
        <dbReference type="ARBA" id="ARBA00022448"/>
    </source>
</evidence>
<dbReference type="Pfam" id="PF10358">
    <property type="entry name" value="NT-C2"/>
    <property type="match status" value="1"/>
</dbReference>
<dbReference type="InterPro" id="IPR027417">
    <property type="entry name" value="P-loop_NTPase"/>
</dbReference>
<dbReference type="GO" id="GO:0005524">
    <property type="term" value="F:ATP binding"/>
    <property type="evidence" value="ECO:0007669"/>
    <property type="project" value="UniProtKB-KW"/>
</dbReference>
<evidence type="ECO:0000256" key="8">
    <source>
        <dbReference type="ARBA" id="ARBA00023136"/>
    </source>
</evidence>
<comment type="similarity">
    <text evidence="2">Belongs to the ABC transporter superfamily. ABCG family. Eye pigment precursor importer (TC 3.A.1.204) subfamily.</text>
</comment>
<dbReference type="EMBL" id="CACVBM020001107">
    <property type="protein sequence ID" value="CAA7031497.1"/>
    <property type="molecule type" value="Genomic_DNA"/>
</dbReference>
<evidence type="ECO:0000259" key="11">
    <source>
        <dbReference type="PROSITE" id="PS50893"/>
    </source>
</evidence>
<keyword evidence="4 10" id="KW-0812">Transmembrane</keyword>
<name>A0A6D2J2S1_9BRAS</name>
<feature type="region of interest" description="Disordered" evidence="9">
    <location>
        <begin position="1547"/>
        <end position="1567"/>
    </location>
</feature>
<keyword evidence="5" id="KW-0547">Nucleotide-binding</keyword>
<dbReference type="PROSITE" id="PS00211">
    <property type="entry name" value="ABC_TRANSPORTER_1"/>
    <property type="match status" value="1"/>
</dbReference>